<feature type="domain" description="DSBA-like thioredoxin" evidence="1">
    <location>
        <begin position="207"/>
        <end position="390"/>
    </location>
</feature>
<keyword evidence="2" id="KW-0413">Isomerase</keyword>
<reference evidence="2" key="1">
    <citation type="journal article" date="2014" name="Int. J. Syst. Evol. Microbiol.">
        <title>Complete genome sequence of Corynebacterium casei LMG S-19264T (=DSM 44701T), isolated from a smear-ripened cheese.</title>
        <authorList>
            <consortium name="US DOE Joint Genome Institute (JGI-PGF)"/>
            <person name="Walter F."/>
            <person name="Albersmeier A."/>
            <person name="Kalinowski J."/>
            <person name="Ruckert C."/>
        </authorList>
    </citation>
    <scope>NUCLEOTIDE SEQUENCE</scope>
    <source>
        <strain evidence="2">KCTC 42731</strain>
    </source>
</reference>
<reference evidence="2" key="2">
    <citation type="submission" date="2020-09" db="EMBL/GenBank/DDBJ databases">
        <authorList>
            <person name="Sun Q."/>
            <person name="Kim S."/>
        </authorList>
    </citation>
    <scope>NUCLEOTIDE SEQUENCE</scope>
    <source>
        <strain evidence="2">KCTC 42731</strain>
    </source>
</reference>
<dbReference type="EMBL" id="BNCK01000001">
    <property type="protein sequence ID" value="GHF78556.1"/>
    <property type="molecule type" value="Genomic_DNA"/>
</dbReference>
<evidence type="ECO:0000259" key="1">
    <source>
        <dbReference type="Pfam" id="PF01323"/>
    </source>
</evidence>
<dbReference type="RefSeq" id="WP_189766863.1">
    <property type="nucleotide sequence ID" value="NZ_BNCK01000001.1"/>
</dbReference>
<comment type="caution">
    <text evidence="2">The sequence shown here is derived from an EMBL/GenBank/DDBJ whole genome shotgun (WGS) entry which is preliminary data.</text>
</comment>
<dbReference type="GO" id="GO:0016853">
    <property type="term" value="F:isomerase activity"/>
    <property type="evidence" value="ECO:0007669"/>
    <property type="project" value="UniProtKB-KW"/>
</dbReference>
<dbReference type="InterPro" id="IPR001853">
    <property type="entry name" value="DSBA-like_thioredoxin_dom"/>
</dbReference>
<dbReference type="SUPFAM" id="SSF52833">
    <property type="entry name" value="Thioredoxin-like"/>
    <property type="match status" value="1"/>
</dbReference>
<dbReference type="PANTHER" id="PTHR42943">
    <property type="entry name" value="GLUTATHIONE S-TRANSFERASE KAPPA"/>
    <property type="match status" value="1"/>
</dbReference>
<dbReference type="Proteomes" id="UP000623842">
    <property type="component" value="Unassembled WGS sequence"/>
</dbReference>
<evidence type="ECO:0000313" key="3">
    <source>
        <dbReference type="Proteomes" id="UP000623842"/>
    </source>
</evidence>
<dbReference type="AlphaFoldDB" id="A0A919BAE6"/>
<protein>
    <submittedName>
        <fullName evidence="2">2-hydroxychromene-2-carboxylate isomerase</fullName>
    </submittedName>
</protein>
<gene>
    <name evidence="2" type="ORF">GCM10017161_02040</name>
</gene>
<name>A0A919BAE6_9GAMM</name>
<sequence>MCLTISRIVGSAPSVDVYLALRDPHSYLLVQAINDLSMRYNVNFKLFLVYESVPGFTLSPKLMQFWALKDAQELAAYFGLNAQSQYPRHHGLIAGQQLWQLTVKDVSGALDIFNRVWSNAIDEIIQPSTPVINFQVKNQQRLLKKGHYLPATLHFAGVWFTGVERLKYLEQQLTALKLNKNNLAQRYGTKSGDISGQIMNMDDLPVLEVYLSLRSPYSYLGLVKALKLANQFQIKVKLKPVVPLVMRGLKVPISKQRYTYKDVLREAKSAGIPFSSFNEPTGQGVVNCYQLFAYAELKGKAQELIESAFEAIYVRDLDLARQSVVLDICEQVGIDYQKAMTYQESHDWQLWSEKYLRELSALGLWGVPCFKLNDTCCWGQDRLFIIEKALIDLAVKSQHDFNALQVNEQTLNPHL</sequence>
<dbReference type="Gene3D" id="3.40.30.10">
    <property type="entry name" value="Glutaredoxin"/>
    <property type="match status" value="1"/>
</dbReference>
<dbReference type="Pfam" id="PF01323">
    <property type="entry name" value="DSBA"/>
    <property type="match status" value="1"/>
</dbReference>
<keyword evidence="3" id="KW-1185">Reference proteome</keyword>
<organism evidence="2 3">
    <name type="scientific">Thalassotalea marina</name>
    <dbReference type="NCBI Taxonomy" id="1673741"/>
    <lineage>
        <taxon>Bacteria</taxon>
        <taxon>Pseudomonadati</taxon>
        <taxon>Pseudomonadota</taxon>
        <taxon>Gammaproteobacteria</taxon>
        <taxon>Alteromonadales</taxon>
        <taxon>Colwelliaceae</taxon>
        <taxon>Thalassotalea</taxon>
    </lineage>
</organism>
<accession>A0A919BAE6</accession>
<dbReference type="InterPro" id="IPR036249">
    <property type="entry name" value="Thioredoxin-like_sf"/>
</dbReference>
<dbReference type="InterPro" id="IPR051924">
    <property type="entry name" value="GST_Kappa/NadH"/>
</dbReference>
<proteinExistence type="predicted"/>
<dbReference type="GO" id="GO:0016491">
    <property type="term" value="F:oxidoreductase activity"/>
    <property type="evidence" value="ECO:0007669"/>
    <property type="project" value="InterPro"/>
</dbReference>
<dbReference type="PANTHER" id="PTHR42943:SF2">
    <property type="entry name" value="GLUTATHIONE S-TRANSFERASE KAPPA 1"/>
    <property type="match status" value="1"/>
</dbReference>
<evidence type="ECO:0000313" key="2">
    <source>
        <dbReference type="EMBL" id="GHF78556.1"/>
    </source>
</evidence>